<accession>Q5FJR5</accession>
<name>Q5FJR5_LACAC</name>
<feature type="domain" description="GW" evidence="4">
    <location>
        <begin position="31"/>
        <end position="100"/>
    </location>
</feature>
<evidence type="ECO:0000313" key="6">
    <source>
        <dbReference type="Proteomes" id="UP000006381"/>
    </source>
</evidence>
<dbReference type="Proteomes" id="UP000006381">
    <property type="component" value="Chromosome"/>
</dbReference>
<dbReference type="RefSeq" id="WP_011254386.1">
    <property type="nucleotide sequence ID" value="NC_006814.3"/>
</dbReference>
<protein>
    <recommendedName>
        <fullName evidence="7">GW domain-containing protein</fullName>
    </recommendedName>
</protein>
<dbReference type="Gene3D" id="2.30.30.170">
    <property type="match status" value="1"/>
</dbReference>
<dbReference type="eggNOG" id="ENOG5034AK2">
    <property type="taxonomic scope" value="Bacteria"/>
</dbReference>
<dbReference type="DNASU" id="3252150"/>
<dbReference type="HOGENOM" id="CLU_041651_0_0_9"/>
<organism evidence="6">
    <name type="scientific">Lactobacillus acidophilus (strain ATCC 700396 / NCK56 / N2 / NCFM)</name>
    <dbReference type="NCBI Taxonomy" id="272621"/>
    <lineage>
        <taxon>Bacteria</taxon>
        <taxon>Bacillati</taxon>
        <taxon>Bacillota</taxon>
        <taxon>Bacilli</taxon>
        <taxon>Lactobacillales</taxon>
        <taxon>Lactobacillaceae</taxon>
        <taxon>Lactobacillus</taxon>
    </lineage>
</organism>
<keyword evidence="1 2" id="KW-0732">Signal</keyword>
<evidence type="ECO:0000256" key="2">
    <source>
        <dbReference type="SAM" id="SignalP"/>
    </source>
</evidence>
<feature type="chain" id="PRO_5004256251" description="GW domain-containing protein" evidence="2">
    <location>
        <begin position="28"/>
        <end position="501"/>
    </location>
</feature>
<dbReference type="Pfam" id="PF13457">
    <property type="entry name" value="GW"/>
    <property type="match status" value="1"/>
</dbReference>
<dbReference type="SUPFAM" id="SSF82057">
    <property type="entry name" value="Prokaryotic SH3-related domain"/>
    <property type="match status" value="1"/>
</dbReference>
<feature type="domain" description="Ig-like" evidence="3">
    <location>
        <begin position="122"/>
        <end position="166"/>
    </location>
</feature>
<dbReference type="InterPro" id="IPR038200">
    <property type="entry name" value="GW_dom_sf"/>
</dbReference>
<feature type="signal peptide" evidence="2">
    <location>
        <begin position="1"/>
        <end position="27"/>
    </location>
</feature>
<evidence type="ECO:0000256" key="1">
    <source>
        <dbReference type="ARBA" id="ARBA00022729"/>
    </source>
</evidence>
<sequence length="501" mass="57298">MLKKLTVSLISLSLSSVFFVNQHPVLACSLQQYQTKIVANNNYGIYQSLTRKGPVRQMGVTGTFKYSHFQASSVKKIKHNTYWYVLINGHKAGWVNQSAFARNKISVAKRVSLVKNPYYDFNVKDAINYVTDSSGSVVDLDKVHVSQNTVSSAKAGIHNITYTYGKGKAHSLIRVRNDQYEGIVNANKKPQMGKSGVTWFKHFKTSGNWGKGSSYAPETKPHVLKNGNFKLKTVFYQPATLSQGDSKLGVVGPLPEGLAVSDGRMYATMYDRPTRTHAHIVSYQLNQIPNRYVMQKLPWLPWPEFARLSATIKVSPLIKLGHGQAISTSKKYIYVIANNHLLRNNPESEEIMQISKNDLQIKKIWTFKIWDQKSEYGRYVHNAVFLNDHKFIAVYHSSTMNRFEYWEVTRHGNSWYPKEIGATKGEFMRNNSPVQGIAYDKHKKQIYLAFNDYLFKLNRKGRVIENGHFNTGREFEGICVDNKTFYAELAQRPELLKQKLK</sequence>
<dbReference type="InterPro" id="IPR022038">
    <property type="entry name" value="Ig-like_bact"/>
</dbReference>
<dbReference type="BioCyc" id="LACI272621:G1G49-1209-MONOMER"/>
<evidence type="ECO:0000313" key="5">
    <source>
        <dbReference type="EMBL" id="AAV43059.1"/>
    </source>
</evidence>
<dbReference type="STRING" id="272621.LBA1225"/>
<reference evidence="5 6" key="1">
    <citation type="journal article" date="2005" name="Proc. Natl. Acad. Sci. U.S.A.">
        <title>Complete genome sequence of the probiotic lactic acid bacterium Lactobacillus acidophilus NCFM.</title>
        <authorList>
            <person name="Altermann E."/>
            <person name="Russell W.M."/>
            <person name="Azcarate-Peril M.A."/>
            <person name="Barrangou R."/>
            <person name="Buck B.L."/>
            <person name="McAuliffe O."/>
            <person name="Souther N."/>
            <person name="Dobson A."/>
            <person name="Duong T."/>
            <person name="Callanan M."/>
            <person name="Lick S."/>
            <person name="Hamrick A."/>
            <person name="Cano R."/>
            <person name="Klaenhammer T.R."/>
        </authorList>
    </citation>
    <scope>NUCLEOTIDE SEQUENCE [LARGE SCALE GENOMIC DNA]</scope>
    <source>
        <strain evidence="6">ATCC 700396 / NCK56 / N2 / NCFM</strain>
    </source>
</reference>
<dbReference type="PATRIC" id="fig|272621.13.peg.1161"/>
<proteinExistence type="predicted"/>
<dbReference type="EMBL" id="CP000033">
    <property type="protein sequence ID" value="AAV43059.1"/>
    <property type="molecule type" value="Genomic_DNA"/>
</dbReference>
<dbReference type="OrthoDB" id="2326043at2"/>
<gene>
    <name evidence="5" type="ordered locus">LBA1225</name>
</gene>
<evidence type="ECO:0000259" key="3">
    <source>
        <dbReference type="Pfam" id="PF07523"/>
    </source>
</evidence>
<keyword evidence="6" id="KW-1185">Reference proteome</keyword>
<dbReference type="KEGG" id="lac:LBA1225"/>
<evidence type="ECO:0000259" key="4">
    <source>
        <dbReference type="Pfam" id="PF13457"/>
    </source>
</evidence>
<dbReference type="GeneID" id="93289683"/>
<evidence type="ECO:0008006" key="7">
    <source>
        <dbReference type="Google" id="ProtNLM"/>
    </source>
</evidence>
<dbReference type="AlphaFoldDB" id="Q5FJR5"/>
<dbReference type="InterPro" id="IPR025987">
    <property type="entry name" value="GW_dom"/>
</dbReference>
<dbReference type="Pfam" id="PF07523">
    <property type="entry name" value="Big_3"/>
    <property type="match status" value="1"/>
</dbReference>